<evidence type="ECO:0000259" key="1">
    <source>
        <dbReference type="Pfam" id="PF01037"/>
    </source>
</evidence>
<reference evidence="2 3" key="1">
    <citation type="submission" date="2022-10" db="EMBL/GenBank/DDBJ databases">
        <title>Complete genome sequence of Exiguobacterium profundum TSS-3 isolated from an extremely saline-alkaline spring located in Ixtapa, Chiapas-Mexico.</title>
        <authorList>
            <person name="Rincon-Rosales R."/>
            <person name="Rogel M.A."/>
            <person name="Rincon-Molina C.I."/>
            <person name="Guerrero G."/>
            <person name="Manzano-Gomez L.A."/>
            <person name="Lopez-Lopez A."/>
            <person name="Rincon Molina F.A."/>
            <person name="Martinez-Romero E."/>
        </authorList>
    </citation>
    <scope>NUCLEOTIDE SEQUENCE [LARGE SCALE GENOMIC DNA]</scope>
    <source>
        <strain evidence="2 3">TSS-3</strain>
    </source>
</reference>
<accession>A0ABY8B4B2</accession>
<name>A0ABY8B4B2_9BACL</name>
<keyword evidence="3" id="KW-1185">Reference proteome</keyword>
<gene>
    <name evidence="2" type="ORF">OE059_03855</name>
</gene>
<dbReference type="EMBL" id="CP109617">
    <property type="protein sequence ID" value="WED56003.1"/>
    <property type="molecule type" value="Genomic_DNA"/>
</dbReference>
<dbReference type="InterPro" id="IPR019887">
    <property type="entry name" value="Tscrpt_reg_AsnC/Lrp_C"/>
</dbReference>
<dbReference type="RefSeq" id="WP_275060407.1">
    <property type="nucleotide sequence ID" value="NZ_CP109617.1"/>
</dbReference>
<organism evidence="2 3">
    <name type="scientific">Exiguobacterium profundum</name>
    <dbReference type="NCBI Taxonomy" id="307643"/>
    <lineage>
        <taxon>Bacteria</taxon>
        <taxon>Bacillati</taxon>
        <taxon>Bacillota</taxon>
        <taxon>Bacilli</taxon>
        <taxon>Bacillales</taxon>
        <taxon>Bacillales Family XII. Incertae Sedis</taxon>
        <taxon>Exiguobacterium</taxon>
    </lineage>
</organism>
<sequence length="62" mass="6975">MASSSQQQPNISFCYRISGDACHLIKMQFSSFSAAESFIDEVIPYAQTKTQFIFSEIDIQST</sequence>
<protein>
    <submittedName>
        <fullName evidence="2">Lrp/AsnC ligand binding domain-containing protein</fullName>
    </submittedName>
</protein>
<dbReference type="Pfam" id="PF01037">
    <property type="entry name" value="AsnC_trans_reg"/>
    <property type="match status" value="1"/>
</dbReference>
<dbReference type="Gene3D" id="3.30.70.920">
    <property type="match status" value="1"/>
</dbReference>
<feature type="domain" description="Transcription regulator AsnC/Lrp ligand binding" evidence="1">
    <location>
        <begin position="6"/>
        <end position="56"/>
    </location>
</feature>
<evidence type="ECO:0000313" key="3">
    <source>
        <dbReference type="Proteomes" id="UP001219957"/>
    </source>
</evidence>
<dbReference type="Proteomes" id="UP001219957">
    <property type="component" value="Chromosome"/>
</dbReference>
<evidence type="ECO:0000313" key="2">
    <source>
        <dbReference type="EMBL" id="WED56003.1"/>
    </source>
</evidence>
<proteinExistence type="predicted"/>
<dbReference type="InterPro" id="IPR011008">
    <property type="entry name" value="Dimeric_a/b-barrel"/>
</dbReference>
<dbReference type="SUPFAM" id="SSF54909">
    <property type="entry name" value="Dimeric alpha+beta barrel"/>
    <property type="match status" value="1"/>
</dbReference>